<reference evidence="3" key="1">
    <citation type="submission" date="2014-08" db="EMBL/GenBank/DDBJ databases">
        <authorList>
            <person name="Edwards T."/>
        </authorList>
    </citation>
    <scope>NUCLEOTIDE SEQUENCE [LARGE SCALE GENOMIC DNA]</scope>
</reference>
<dbReference type="Proteomes" id="UP000182888">
    <property type="component" value="Unassembled WGS sequence"/>
</dbReference>
<sequence>MSWVPGPPPERAARRAAAPPLAPRPRRPPDASCSTAALSLMIVLPITWPELAGAAHRRRFLPDRSHAPYWKRPASANACRKIDKKSANFSVAFLLREVANQLWLACPRGLGIGASIFRLPQWIRAARSPRICPTTRSSFPSFPTTNSCSRCMTTSMTV</sequence>
<gene>
    <name evidence="2" type="ORF">MPL1032_140122</name>
</gene>
<accession>A0A0K2VRI2</accession>
<dbReference type="EMBL" id="CCND01000006">
    <property type="protein sequence ID" value="CDX51859.1"/>
    <property type="molecule type" value="Genomic_DNA"/>
</dbReference>
<feature type="region of interest" description="Disordered" evidence="1">
    <location>
        <begin position="1"/>
        <end position="30"/>
    </location>
</feature>
<evidence type="ECO:0000256" key="1">
    <source>
        <dbReference type="SAM" id="MobiDB-lite"/>
    </source>
</evidence>
<proteinExistence type="predicted"/>
<feature type="compositionally biased region" description="Pro residues" evidence="1">
    <location>
        <begin position="1"/>
        <end position="10"/>
    </location>
</feature>
<dbReference type="AlphaFoldDB" id="A0A0K2VRI2"/>
<evidence type="ECO:0000313" key="2">
    <source>
        <dbReference type="EMBL" id="CDX51859.1"/>
    </source>
</evidence>
<evidence type="ECO:0000313" key="3">
    <source>
        <dbReference type="Proteomes" id="UP000182888"/>
    </source>
</evidence>
<protein>
    <submittedName>
        <fullName evidence="2">Uncharacterized protein</fullName>
    </submittedName>
</protein>
<name>A0A0K2VRI2_MESPL</name>
<organism evidence="2 3">
    <name type="scientific">Mesorhizobium plurifarium</name>
    <dbReference type="NCBI Taxonomy" id="69974"/>
    <lineage>
        <taxon>Bacteria</taxon>
        <taxon>Pseudomonadati</taxon>
        <taxon>Pseudomonadota</taxon>
        <taxon>Alphaproteobacteria</taxon>
        <taxon>Hyphomicrobiales</taxon>
        <taxon>Phyllobacteriaceae</taxon>
        <taxon>Mesorhizobium</taxon>
    </lineage>
</organism>